<gene>
    <name evidence="12 14" type="primary">pyrD</name>
    <name evidence="14" type="ORF">caldi_17770</name>
</gene>
<feature type="binding site" evidence="12">
    <location>
        <begin position="193"/>
        <end position="194"/>
    </location>
    <ligand>
        <name>substrate</name>
    </ligand>
</feature>
<feature type="active site" description="Nucleophile" evidence="12">
    <location>
        <position position="131"/>
    </location>
</feature>
<dbReference type="EMBL" id="AP025628">
    <property type="protein sequence ID" value="BDG60687.1"/>
    <property type="molecule type" value="Genomic_DNA"/>
</dbReference>
<dbReference type="GO" id="GO:0044205">
    <property type="term" value="P:'de novo' UMP biosynthetic process"/>
    <property type="evidence" value="ECO:0007669"/>
    <property type="project" value="UniProtKB-UniRule"/>
</dbReference>
<dbReference type="PIRSF" id="PIRSF000164">
    <property type="entry name" value="DHO_oxidase"/>
    <property type="match status" value="1"/>
</dbReference>
<dbReference type="NCBIfam" id="NF005574">
    <property type="entry name" value="PRK07259.1"/>
    <property type="match status" value="1"/>
</dbReference>
<evidence type="ECO:0000313" key="15">
    <source>
        <dbReference type="Proteomes" id="UP001163687"/>
    </source>
</evidence>
<evidence type="ECO:0000256" key="10">
    <source>
        <dbReference type="ARBA" id="ARBA00023027"/>
    </source>
</evidence>
<comment type="function">
    <text evidence="1">Catalyzes the conversion of dihydroorotate to orotate with NAD(+) as electron acceptor.</text>
</comment>
<feature type="binding site" evidence="12">
    <location>
        <begin position="244"/>
        <end position="245"/>
    </location>
    <ligand>
        <name>FMN</name>
        <dbReference type="ChEBI" id="CHEBI:58210"/>
    </ligand>
</feature>
<dbReference type="InterPro" id="IPR050074">
    <property type="entry name" value="DHO_dehydrogenase"/>
</dbReference>
<comment type="cofactor">
    <cofactor evidence="12">
        <name>FMN</name>
        <dbReference type="ChEBI" id="CHEBI:58210"/>
    </cofactor>
    <text evidence="12">Binds 1 FMN per subunit.</text>
</comment>
<feature type="binding site" evidence="12">
    <location>
        <position position="23"/>
    </location>
    <ligand>
        <name>FMN</name>
        <dbReference type="ChEBI" id="CHEBI:58210"/>
    </ligand>
</feature>
<feature type="binding site" evidence="12">
    <location>
        <begin position="266"/>
        <end position="267"/>
    </location>
    <ligand>
        <name>FMN</name>
        <dbReference type="ChEBI" id="CHEBI:58210"/>
    </ligand>
</feature>
<comment type="similarity">
    <text evidence="4 12">Belongs to the dihydroorotate dehydrogenase family. Type 1 subfamily.</text>
</comment>
<comment type="catalytic activity">
    <reaction evidence="12">
        <text>(S)-dihydroorotate + A = orotate + AH2</text>
        <dbReference type="Rhea" id="RHEA:18073"/>
        <dbReference type="ChEBI" id="CHEBI:13193"/>
        <dbReference type="ChEBI" id="CHEBI:17499"/>
        <dbReference type="ChEBI" id="CHEBI:30839"/>
        <dbReference type="ChEBI" id="CHEBI:30864"/>
    </reaction>
</comment>
<proteinExistence type="inferred from homology"/>
<feature type="binding site" evidence="12">
    <location>
        <position position="101"/>
    </location>
    <ligand>
        <name>FMN</name>
        <dbReference type="ChEBI" id="CHEBI:58210"/>
    </ligand>
</feature>
<feature type="binding site" evidence="12">
    <location>
        <begin position="71"/>
        <end position="75"/>
    </location>
    <ligand>
        <name>substrate</name>
    </ligand>
</feature>
<evidence type="ECO:0000256" key="11">
    <source>
        <dbReference type="ARBA" id="ARBA00048996"/>
    </source>
</evidence>
<evidence type="ECO:0000256" key="6">
    <source>
        <dbReference type="ARBA" id="ARBA00022630"/>
    </source>
</evidence>
<dbReference type="Gene3D" id="3.20.20.70">
    <property type="entry name" value="Aldolase class I"/>
    <property type="match status" value="1"/>
</dbReference>
<dbReference type="SUPFAM" id="SSF51395">
    <property type="entry name" value="FMN-linked oxidoreductases"/>
    <property type="match status" value="1"/>
</dbReference>
<dbReference type="PANTHER" id="PTHR48109:SF1">
    <property type="entry name" value="DIHYDROOROTATE DEHYDROGENASE (FUMARATE)"/>
    <property type="match status" value="1"/>
</dbReference>
<keyword evidence="9 12" id="KW-0560">Oxidoreductase</keyword>
<sequence length="318" mass="33541">MTEPDLSVDVGGLRCRNPVWVASGCFHYGREFAHLFPLSELGAVVTKGTAPEPWPGNPGVRMAETPAGMLNAIGLENPGVEHYLAADAPWLRRQGATVVVNIVGRTVEEYVRVAERLTPEVADAVELNISCPNVKEGGLAFGTSLRETHRVTAAVRQATKLPLFVKLSPNVTSVVDFAKAAEDAGADGVSLINTLLGMAIDVRRRRPVLTNVFGGLSGPAVKPVALRMVWQVAGAVKIPVVGIGGIATATDALEFLLAGATAVQVGTALFRNPLAPLEILDGIRAYMRQNGFARVTDLVGAARTAETAAENLPRIVEG</sequence>
<dbReference type="GO" id="GO:0006207">
    <property type="term" value="P:'de novo' pyrimidine nucleobase biosynthetic process"/>
    <property type="evidence" value="ECO:0007669"/>
    <property type="project" value="InterPro"/>
</dbReference>
<dbReference type="CDD" id="cd04740">
    <property type="entry name" value="DHOD_1B_like"/>
    <property type="match status" value="1"/>
</dbReference>
<comment type="catalytic activity">
    <reaction evidence="11">
        <text>(S)-dihydroorotate + NAD(+) = orotate + NADH + H(+)</text>
        <dbReference type="Rhea" id="RHEA:13513"/>
        <dbReference type="ChEBI" id="CHEBI:15378"/>
        <dbReference type="ChEBI" id="CHEBI:30839"/>
        <dbReference type="ChEBI" id="CHEBI:30864"/>
        <dbReference type="ChEBI" id="CHEBI:57540"/>
        <dbReference type="ChEBI" id="CHEBI:57945"/>
        <dbReference type="EC" id="1.3.1.14"/>
    </reaction>
</comment>
<evidence type="ECO:0000256" key="3">
    <source>
        <dbReference type="ARBA" id="ARBA00004715"/>
    </source>
</evidence>
<keyword evidence="6 12" id="KW-0285">Flavoprotein</keyword>
<comment type="subcellular location">
    <subcellularLocation>
        <location evidence="2 12">Cytoplasm</location>
    </subcellularLocation>
</comment>
<dbReference type="EC" id="1.3.-.-" evidence="12"/>
<feature type="binding site" evidence="12">
    <location>
        <position position="218"/>
    </location>
    <ligand>
        <name>FMN</name>
        <dbReference type="ChEBI" id="CHEBI:58210"/>
    </ligand>
</feature>
<evidence type="ECO:0000256" key="8">
    <source>
        <dbReference type="ARBA" id="ARBA00022975"/>
    </source>
</evidence>
<dbReference type="InterPro" id="IPR033888">
    <property type="entry name" value="DHOD_1B"/>
</dbReference>
<dbReference type="FunFam" id="3.20.20.70:FF:000027">
    <property type="entry name" value="Dihydropyrimidine dehydrogenase [NADP(+)]"/>
    <property type="match status" value="1"/>
</dbReference>
<evidence type="ECO:0000256" key="4">
    <source>
        <dbReference type="ARBA" id="ARBA00008008"/>
    </source>
</evidence>
<dbReference type="KEGG" id="cmic:caldi_17770"/>
<evidence type="ECO:0000259" key="13">
    <source>
        <dbReference type="Pfam" id="PF01180"/>
    </source>
</evidence>
<evidence type="ECO:0000256" key="12">
    <source>
        <dbReference type="HAMAP-Rule" id="MF_00224"/>
    </source>
</evidence>
<feature type="binding site" evidence="12">
    <location>
        <position position="47"/>
    </location>
    <ligand>
        <name>substrate</name>
    </ligand>
</feature>
<dbReference type="InterPro" id="IPR049622">
    <property type="entry name" value="Dihydroorotate_DH_I"/>
</dbReference>
<dbReference type="InterPro" id="IPR013785">
    <property type="entry name" value="Aldolase_TIM"/>
</dbReference>
<reference evidence="14" key="1">
    <citation type="submission" date="2022-03" db="EMBL/GenBank/DDBJ databases">
        <title>Complete genome sequence of Caldinitratiruptor microaerophilus.</title>
        <authorList>
            <person name="Mukaiyama R."/>
            <person name="Nishiyama T."/>
            <person name="Ueda K."/>
        </authorList>
    </citation>
    <scope>NUCLEOTIDE SEQUENCE</scope>
    <source>
        <strain evidence="14">JCM 16183</strain>
    </source>
</reference>
<dbReference type="InterPro" id="IPR005720">
    <property type="entry name" value="Dihydroorotate_DH_cat"/>
</dbReference>
<keyword evidence="7 12" id="KW-0288">FMN</keyword>
<keyword evidence="8 12" id="KW-0665">Pyrimidine biosynthesis</keyword>
<dbReference type="PROSITE" id="PS00912">
    <property type="entry name" value="DHODEHASE_2"/>
    <property type="match status" value="1"/>
</dbReference>
<feature type="binding site" evidence="12">
    <location>
        <begin position="47"/>
        <end position="48"/>
    </location>
    <ligand>
        <name>FMN</name>
        <dbReference type="ChEBI" id="CHEBI:58210"/>
    </ligand>
</feature>
<feature type="binding site" evidence="12">
    <location>
        <position position="166"/>
    </location>
    <ligand>
        <name>FMN</name>
        <dbReference type="ChEBI" id="CHEBI:58210"/>
    </ligand>
</feature>
<dbReference type="GO" id="GO:0004589">
    <property type="term" value="F:dihydroorotate dehydrogenase (NAD+) activity"/>
    <property type="evidence" value="ECO:0007669"/>
    <property type="project" value="UniProtKB-EC"/>
</dbReference>
<accession>A0AA35CN85</accession>
<dbReference type="RefSeq" id="WP_264844689.1">
    <property type="nucleotide sequence ID" value="NZ_AP025628.1"/>
</dbReference>
<dbReference type="Proteomes" id="UP001163687">
    <property type="component" value="Chromosome"/>
</dbReference>
<feature type="binding site" evidence="12">
    <location>
        <position position="128"/>
    </location>
    <ligand>
        <name>substrate</name>
    </ligand>
</feature>
<dbReference type="AlphaFoldDB" id="A0AA35CN85"/>
<feature type="binding site" evidence="12">
    <location>
        <position position="128"/>
    </location>
    <ligand>
        <name>FMN</name>
        <dbReference type="ChEBI" id="CHEBI:58210"/>
    </ligand>
</feature>
<protein>
    <recommendedName>
        <fullName evidence="12">Dihydroorotate dehydrogenase</fullName>
        <shortName evidence="12">DHOD</shortName>
        <shortName evidence="12">DHODase</shortName>
        <shortName evidence="12">DHOdehase</shortName>
        <ecNumber evidence="12">1.3.-.-</ecNumber>
    </recommendedName>
</protein>
<keyword evidence="10" id="KW-0520">NAD</keyword>
<dbReference type="InterPro" id="IPR012135">
    <property type="entry name" value="Dihydroorotate_DH_1_2"/>
</dbReference>
<dbReference type="InterPro" id="IPR024920">
    <property type="entry name" value="Dihydroorotate_DH_1"/>
</dbReference>
<evidence type="ECO:0000256" key="1">
    <source>
        <dbReference type="ARBA" id="ARBA00003616"/>
    </source>
</evidence>
<keyword evidence="5 12" id="KW-0963">Cytoplasm</keyword>
<evidence type="ECO:0000256" key="2">
    <source>
        <dbReference type="ARBA" id="ARBA00004496"/>
    </source>
</evidence>
<dbReference type="GO" id="GO:0005737">
    <property type="term" value="C:cytoplasm"/>
    <property type="evidence" value="ECO:0007669"/>
    <property type="project" value="UniProtKB-SubCell"/>
</dbReference>
<dbReference type="HAMAP" id="MF_00224">
    <property type="entry name" value="DHO_dh_type1"/>
    <property type="match status" value="1"/>
</dbReference>
<feature type="binding site" evidence="12">
    <location>
        <position position="192"/>
    </location>
    <ligand>
        <name>FMN</name>
        <dbReference type="ChEBI" id="CHEBI:58210"/>
    </ligand>
</feature>
<comment type="pathway">
    <text evidence="3">Pyrimidine metabolism; UMP biosynthesis via de novo pathway; orotate from (S)-dihydroorotate (NAD(+) route): step 1/1.</text>
</comment>
<dbReference type="InterPro" id="IPR001295">
    <property type="entry name" value="Dihydroorotate_DH_CS"/>
</dbReference>
<organism evidence="14 15">
    <name type="scientific">Caldinitratiruptor microaerophilus</name>
    <dbReference type="NCBI Taxonomy" id="671077"/>
    <lineage>
        <taxon>Bacteria</taxon>
        <taxon>Bacillati</taxon>
        <taxon>Bacillota</taxon>
        <taxon>Clostridia</taxon>
        <taxon>Eubacteriales</taxon>
        <taxon>Symbiobacteriaceae</taxon>
        <taxon>Caldinitratiruptor</taxon>
    </lineage>
</organism>
<evidence type="ECO:0000256" key="7">
    <source>
        <dbReference type="ARBA" id="ARBA00022643"/>
    </source>
</evidence>
<feature type="domain" description="Dihydroorotate dehydrogenase catalytic" evidence="13">
    <location>
        <begin position="6"/>
        <end position="287"/>
    </location>
</feature>
<dbReference type="Pfam" id="PF01180">
    <property type="entry name" value="DHO_dh"/>
    <property type="match status" value="1"/>
</dbReference>
<evidence type="ECO:0000256" key="9">
    <source>
        <dbReference type="ARBA" id="ARBA00023002"/>
    </source>
</evidence>
<evidence type="ECO:0000256" key="5">
    <source>
        <dbReference type="ARBA" id="ARBA00022490"/>
    </source>
</evidence>
<dbReference type="PANTHER" id="PTHR48109">
    <property type="entry name" value="DIHYDROOROTATE DEHYDROGENASE (QUINONE), MITOCHONDRIAL-RELATED"/>
    <property type="match status" value="1"/>
</dbReference>
<dbReference type="NCBIfam" id="TIGR01037">
    <property type="entry name" value="pyrD_sub1_fam"/>
    <property type="match status" value="1"/>
</dbReference>
<evidence type="ECO:0000313" key="14">
    <source>
        <dbReference type="EMBL" id="BDG60687.1"/>
    </source>
</evidence>
<keyword evidence="15" id="KW-1185">Reference proteome</keyword>
<name>A0AA35CN85_9FIRM</name>